<evidence type="ECO:0000256" key="3">
    <source>
        <dbReference type="ARBA" id="ARBA00012327"/>
    </source>
</evidence>
<keyword evidence="4 8" id="KW-0489">Methyltransferase</keyword>
<dbReference type="SUPFAM" id="SSF53335">
    <property type="entry name" value="S-adenosyl-L-methionine-dependent methyltransferases"/>
    <property type="match status" value="1"/>
</dbReference>
<evidence type="ECO:0000259" key="9">
    <source>
        <dbReference type="Pfam" id="PF08241"/>
    </source>
</evidence>
<evidence type="ECO:0000256" key="5">
    <source>
        <dbReference type="ARBA" id="ARBA00022679"/>
    </source>
</evidence>
<dbReference type="GO" id="GO:0032259">
    <property type="term" value="P:methylation"/>
    <property type="evidence" value="ECO:0007669"/>
    <property type="project" value="UniProtKB-KW"/>
</dbReference>
<dbReference type="Pfam" id="PF08241">
    <property type="entry name" value="Methyltransf_11"/>
    <property type="match status" value="1"/>
</dbReference>
<dbReference type="NCBIfam" id="TIGR02072">
    <property type="entry name" value="BioC"/>
    <property type="match status" value="1"/>
</dbReference>
<dbReference type="PANTHER" id="PTHR13090:SF1">
    <property type="entry name" value="ARGININE-HYDROXYLASE NDUFAF5, MITOCHONDRIAL"/>
    <property type="match status" value="1"/>
</dbReference>
<gene>
    <name evidence="8" type="primary">bioC</name>
    <name evidence="10" type="ORF">SAMN05216175_10234</name>
</gene>
<evidence type="ECO:0000256" key="1">
    <source>
        <dbReference type="ARBA" id="ARBA00000852"/>
    </source>
</evidence>
<comment type="similarity">
    <text evidence="8">Belongs to the methyltransferase superfamily.</text>
</comment>
<comment type="function">
    <text evidence="8">Converts the free carboxyl group of a malonyl-thioester to its methyl ester by transfer of a methyl group from S-adenosyl-L-methionine (SAM). It allows to synthesize pimeloyl-ACP via the fatty acid synthetic pathway.</text>
</comment>
<dbReference type="AlphaFoldDB" id="A0A1I2MWH6"/>
<dbReference type="GO" id="GO:0010340">
    <property type="term" value="F:carboxyl-O-methyltransferase activity"/>
    <property type="evidence" value="ECO:0007669"/>
    <property type="project" value="UniProtKB-UniRule"/>
</dbReference>
<dbReference type="EMBL" id="FOOU01000002">
    <property type="protein sequence ID" value="SFF93827.1"/>
    <property type="molecule type" value="Genomic_DNA"/>
</dbReference>
<dbReference type="EC" id="2.1.1.197" evidence="3 8"/>
<evidence type="ECO:0000313" key="11">
    <source>
        <dbReference type="Proteomes" id="UP000198623"/>
    </source>
</evidence>
<dbReference type="CDD" id="cd02440">
    <property type="entry name" value="AdoMet_MTases"/>
    <property type="match status" value="1"/>
</dbReference>
<keyword evidence="7 8" id="KW-0093">Biotin biosynthesis</keyword>
<dbReference type="InterPro" id="IPR013216">
    <property type="entry name" value="Methyltransf_11"/>
</dbReference>
<evidence type="ECO:0000256" key="4">
    <source>
        <dbReference type="ARBA" id="ARBA00022603"/>
    </source>
</evidence>
<dbReference type="GO" id="GO:0008757">
    <property type="term" value="F:S-adenosylmethionine-dependent methyltransferase activity"/>
    <property type="evidence" value="ECO:0007669"/>
    <property type="project" value="InterPro"/>
</dbReference>
<sequence>MGELINKQRVAESFSKAAATYDSVAGLQRDIGHQLLEKLTPHLQEAELGSILDLGCGTGYFTTALNTHYPDALLTGLDIASGMLAYARSHRLLDRPLDRQVSWVCGDAENLPLKSASYSLVFSSLAIQWCENSPALFSEISRVLHAGGTACLATLGPQTLCELRGAWSHVDSYRHVNQFQSMRELISALPDDLQIIDTECEMQVLHYPQLKELTHELKGIGAHNMNAGQAKGLTGPARVKAFRKAYESFRNTQGLLPASYEVYYLILRKR</sequence>
<feature type="domain" description="Methyltransferase type 11" evidence="9">
    <location>
        <begin position="52"/>
        <end position="151"/>
    </location>
</feature>
<dbReference type="STRING" id="1045558.SAMN05216175_10234"/>
<protein>
    <recommendedName>
        <fullName evidence="3 8">Malonyl-[acyl-carrier protein] O-methyltransferase</fullName>
        <shortName evidence="8">Malonyl-ACP O-methyltransferase</shortName>
        <ecNumber evidence="3 8">2.1.1.197</ecNumber>
    </recommendedName>
    <alternativeName>
        <fullName evidence="8">Biotin synthesis protein BioC</fullName>
    </alternativeName>
</protein>
<keyword evidence="5 8" id="KW-0808">Transferase</keyword>
<keyword evidence="6 8" id="KW-0949">S-adenosyl-L-methionine</keyword>
<dbReference type="Proteomes" id="UP000198623">
    <property type="component" value="Unassembled WGS sequence"/>
</dbReference>
<comment type="pathway">
    <text evidence="2 8">Cofactor biosynthesis; biotin biosynthesis.</text>
</comment>
<evidence type="ECO:0000313" key="10">
    <source>
        <dbReference type="EMBL" id="SFF93827.1"/>
    </source>
</evidence>
<name>A0A1I2MWH6_9GAMM</name>
<evidence type="ECO:0000256" key="6">
    <source>
        <dbReference type="ARBA" id="ARBA00022691"/>
    </source>
</evidence>
<dbReference type="UniPathway" id="UPA00078"/>
<comment type="catalytic activity">
    <reaction evidence="1 8">
        <text>malonyl-[ACP] + S-adenosyl-L-methionine = malonyl-[ACP] methyl ester + S-adenosyl-L-homocysteine</text>
        <dbReference type="Rhea" id="RHEA:17105"/>
        <dbReference type="Rhea" id="RHEA-COMP:9623"/>
        <dbReference type="Rhea" id="RHEA-COMP:9954"/>
        <dbReference type="ChEBI" id="CHEBI:57856"/>
        <dbReference type="ChEBI" id="CHEBI:59789"/>
        <dbReference type="ChEBI" id="CHEBI:78449"/>
        <dbReference type="ChEBI" id="CHEBI:78845"/>
        <dbReference type="EC" id="2.1.1.197"/>
    </reaction>
</comment>
<dbReference type="GO" id="GO:0009102">
    <property type="term" value="P:biotin biosynthetic process"/>
    <property type="evidence" value="ECO:0007669"/>
    <property type="project" value="UniProtKB-UniRule"/>
</dbReference>
<reference evidence="11" key="1">
    <citation type="submission" date="2016-10" db="EMBL/GenBank/DDBJ databases">
        <authorList>
            <person name="Varghese N."/>
            <person name="Submissions S."/>
        </authorList>
    </citation>
    <scope>NUCLEOTIDE SEQUENCE [LARGE SCALE GENOMIC DNA]</scope>
    <source>
        <strain evidence="11">CGMCC 1.10971</strain>
    </source>
</reference>
<accession>A0A1I2MWH6</accession>
<evidence type="ECO:0000256" key="7">
    <source>
        <dbReference type="ARBA" id="ARBA00022756"/>
    </source>
</evidence>
<dbReference type="InterPro" id="IPR050602">
    <property type="entry name" value="Malonyl-ACP_OMT"/>
</dbReference>
<dbReference type="OrthoDB" id="9760689at2"/>
<dbReference type="Gene3D" id="3.40.50.150">
    <property type="entry name" value="Vaccinia Virus protein VP39"/>
    <property type="match status" value="1"/>
</dbReference>
<evidence type="ECO:0000256" key="2">
    <source>
        <dbReference type="ARBA" id="ARBA00004746"/>
    </source>
</evidence>
<evidence type="ECO:0000256" key="8">
    <source>
        <dbReference type="HAMAP-Rule" id="MF_00835"/>
    </source>
</evidence>
<dbReference type="GO" id="GO:0102130">
    <property type="term" value="F:malonyl-CoA methyltransferase activity"/>
    <property type="evidence" value="ECO:0007669"/>
    <property type="project" value="UniProtKB-EC"/>
</dbReference>
<dbReference type="InterPro" id="IPR029063">
    <property type="entry name" value="SAM-dependent_MTases_sf"/>
</dbReference>
<dbReference type="RefSeq" id="WP_090724317.1">
    <property type="nucleotide sequence ID" value="NZ_FOOU01000002.1"/>
</dbReference>
<organism evidence="10 11">
    <name type="scientific">Neptunomonas qingdaonensis</name>
    <dbReference type="NCBI Taxonomy" id="1045558"/>
    <lineage>
        <taxon>Bacteria</taxon>
        <taxon>Pseudomonadati</taxon>
        <taxon>Pseudomonadota</taxon>
        <taxon>Gammaproteobacteria</taxon>
        <taxon>Oceanospirillales</taxon>
        <taxon>Oceanospirillaceae</taxon>
        <taxon>Neptunomonas</taxon>
    </lineage>
</organism>
<dbReference type="HAMAP" id="MF_00835">
    <property type="entry name" value="BioC"/>
    <property type="match status" value="1"/>
</dbReference>
<keyword evidence="11" id="KW-1185">Reference proteome</keyword>
<dbReference type="PANTHER" id="PTHR13090">
    <property type="entry name" value="ARGININE-HYDROXYLASE NDUFAF5, MITOCHONDRIAL"/>
    <property type="match status" value="1"/>
</dbReference>
<dbReference type="InterPro" id="IPR011814">
    <property type="entry name" value="BioC"/>
</dbReference>
<proteinExistence type="inferred from homology"/>